<evidence type="ECO:0000313" key="1">
    <source>
        <dbReference type="EMBL" id="PKI59370.1"/>
    </source>
</evidence>
<dbReference type="AlphaFoldDB" id="A0A2I0JTY7"/>
<comment type="caution">
    <text evidence="1">The sequence shown here is derived from an EMBL/GenBank/DDBJ whole genome shotgun (WGS) entry which is preliminary data.</text>
</comment>
<reference evidence="1 2" key="1">
    <citation type="submission" date="2017-11" db="EMBL/GenBank/DDBJ databases">
        <title>De-novo sequencing of pomegranate (Punica granatum L.) genome.</title>
        <authorList>
            <person name="Akparov Z."/>
            <person name="Amiraslanov A."/>
            <person name="Hajiyeva S."/>
            <person name="Abbasov M."/>
            <person name="Kaur K."/>
            <person name="Hamwieh A."/>
            <person name="Solovyev V."/>
            <person name="Salamov A."/>
            <person name="Braich B."/>
            <person name="Kosarev P."/>
            <person name="Mahmoud A."/>
            <person name="Hajiyev E."/>
            <person name="Babayeva S."/>
            <person name="Izzatullayeva V."/>
            <person name="Mammadov A."/>
            <person name="Mammadov A."/>
            <person name="Sharifova S."/>
            <person name="Ojaghi J."/>
            <person name="Eynullazada K."/>
            <person name="Bayramov B."/>
            <person name="Abdulazimova A."/>
            <person name="Shahmuradov I."/>
        </authorList>
    </citation>
    <scope>NUCLEOTIDE SEQUENCE [LARGE SCALE GENOMIC DNA]</scope>
    <source>
        <strain evidence="2">cv. AG2017</strain>
        <tissue evidence="1">Leaf</tissue>
    </source>
</reference>
<accession>A0A2I0JTY7</accession>
<name>A0A2I0JTY7_PUNGR</name>
<keyword evidence="2" id="KW-1185">Reference proteome</keyword>
<dbReference type="EMBL" id="PGOL01001278">
    <property type="protein sequence ID" value="PKI59370.1"/>
    <property type="molecule type" value="Genomic_DNA"/>
</dbReference>
<gene>
    <name evidence="1" type="ORF">CRG98_020238</name>
</gene>
<protein>
    <submittedName>
        <fullName evidence="1">Uncharacterized protein</fullName>
    </submittedName>
</protein>
<evidence type="ECO:0000313" key="2">
    <source>
        <dbReference type="Proteomes" id="UP000233551"/>
    </source>
</evidence>
<organism evidence="1 2">
    <name type="scientific">Punica granatum</name>
    <name type="common">Pomegranate</name>
    <dbReference type="NCBI Taxonomy" id="22663"/>
    <lineage>
        <taxon>Eukaryota</taxon>
        <taxon>Viridiplantae</taxon>
        <taxon>Streptophyta</taxon>
        <taxon>Embryophyta</taxon>
        <taxon>Tracheophyta</taxon>
        <taxon>Spermatophyta</taxon>
        <taxon>Magnoliopsida</taxon>
        <taxon>eudicotyledons</taxon>
        <taxon>Gunneridae</taxon>
        <taxon>Pentapetalae</taxon>
        <taxon>rosids</taxon>
        <taxon>malvids</taxon>
        <taxon>Myrtales</taxon>
        <taxon>Lythraceae</taxon>
        <taxon>Punica</taxon>
    </lineage>
</organism>
<dbReference type="Proteomes" id="UP000233551">
    <property type="component" value="Unassembled WGS sequence"/>
</dbReference>
<proteinExistence type="predicted"/>
<sequence>MLRNRARRGRGVVWFACRWVEASLRTLYRESAESSEADVAIGAVAQLAGVALLKTQDMRSEVDNFTLVTWNEEKRFSSLLRTRDIFPRKVPILSSFNPLSCVHRQFDVQFKPRTSSARPIETRAFSRSFLLNRGFHGLPKGNRPFAQFLLSSSLLLLITLRSKYLGEIEDNTQASHPSINASWIFSVKNTWMTFILILLSKFGFP</sequence>